<dbReference type="EMBL" id="CP136897">
    <property type="protein sequence ID" value="WOL17841.1"/>
    <property type="molecule type" value="Genomic_DNA"/>
</dbReference>
<name>A0AAQ3QM90_9LILI</name>
<evidence type="ECO:0000313" key="2">
    <source>
        <dbReference type="Proteomes" id="UP001327560"/>
    </source>
</evidence>
<accession>A0AAQ3QM90</accession>
<protein>
    <submittedName>
        <fullName evidence="1">Uncharacterized protein</fullName>
    </submittedName>
</protein>
<organism evidence="1 2">
    <name type="scientific">Canna indica</name>
    <name type="common">Indian-shot</name>
    <dbReference type="NCBI Taxonomy" id="4628"/>
    <lineage>
        <taxon>Eukaryota</taxon>
        <taxon>Viridiplantae</taxon>
        <taxon>Streptophyta</taxon>
        <taxon>Embryophyta</taxon>
        <taxon>Tracheophyta</taxon>
        <taxon>Spermatophyta</taxon>
        <taxon>Magnoliopsida</taxon>
        <taxon>Liliopsida</taxon>
        <taxon>Zingiberales</taxon>
        <taxon>Cannaceae</taxon>
        <taxon>Canna</taxon>
    </lineage>
</organism>
<reference evidence="1 2" key="1">
    <citation type="submission" date="2023-10" db="EMBL/GenBank/DDBJ databases">
        <title>Chromosome-scale genome assembly provides insights into flower coloration mechanisms of Canna indica.</title>
        <authorList>
            <person name="Li C."/>
        </authorList>
    </citation>
    <scope>NUCLEOTIDE SEQUENCE [LARGE SCALE GENOMIC DNA]</scope>
    <source>
        <tissue evidence="1">Flower</tissue>
    </source>
</reference>
<sequence length="265" mass="30344">MAHISIFTSRKADAAAASSSSSSCRRGGAGAATAASRSHCGANCGLGRLMRKLRKQSKMLCMATKPATFHCQYDPLSYSRNFDRSGFGTALDEDSAHFYHTFSSSDLYHRVSEKGQPPVERLFFHLPNEQYIVYEDGESLSSVIEDPRNKESMFTTWFEANRMYEDAKLLTYAEFPSKFVYNTSKRKWFPRKKGFSIGRLHHVPPTCRELYYQRILLTKIYGPQSYKDIRTIGNIVYPTYRDACYELGLLNDDKEYIEAIQEAYI</sequence>
<dbReference type="AlphaFoldDB" id="A0AAQ3QM90"/>
<gene>
    <name evidence="1" type="ORF">Cni_G26634</name>
</gene>
<evidence type="ECO:0000313" key="1">
    <source>
        <dbReference type="EMBL" id="WOL17841.1"/>
    </source>
</evidence>
<keyword evidence="2" id="KW-1185">Reference proteome</keyword>
<proteinExistence type="predicted"/>
<dbReference type="Proteomes" id="UP001327560">
    <property type="component" value="Chromosome 8"/>
</dbReference>